<dbReference type="InterPro" id="IPR029962">
    <property type="entry name" value="TBL"/>
</dbReference>
<dbReference type="PANTHER" id="PTHR32285">
    <property type="entry name" value="PROTEIN TRICHOME BIREFRINGENCE-LIKE 9-RELATED"/>
    <property type="match status" value="1"/>
</dbReference>
<reference evidence="2 3" key="1">
    <citation type="journal article" date="2018" name="Sci. Data">
        <title>The draft genome sequence of cork oak.</title>
        <authorList>
            <person name="Ramos A.M."/>
            <person name="Usie A."/>
            <person name="Barbosa P."/>
            <person name="Barros P.M."/>
            <person name="Capote T."/>
            <person name="Chaves I."/>
            <person name="Simoes F."/>
            <person name="Abreu I."/>
            <person name="Carrasquinho I."/>
            <person name="Faro C."/>
            <person name="Guimaraes J.B."/>
            <person name="Mendonca D."/>
            <person name="Nobrega F."/>
            <person name="Rodrigues L."/>
            <person name="Saibo N.J.M."/>
            <person name="Varela M.C."/>
            <person name="Egas C."/>
            <person name="Matos J."/>
            <person name="Miguel C.M."/>
            <person name="Oliveira M.M."/>
            <person name="Ricardo C.P."/>
            <person name="Goncalves S."/>
        </authorList>
    </citation>
    <scope>NUCLEOTIDE SEQUENCE [LARGE SCALE GENOMIC DNA]</scope>
    <source>
        <strain evidence="3">cv. HL8</strain>
    </source>
</reference>
<dbReference type="AlphaFoldDB" id="A0AAW0IJ23"/>
<keyword evidence="3" id="KW-1185">Reference proteome</keyword>
<gene>
    <name evidence="2" type="primary">TBL38</name>
    <name evidence="2" type="ORF">CFP56_003328</name>
</gene>
<accession>A0AAW0IJ23</accession>
<dbReference type="PANTHER" id="PTHR32285:SF36">
    <property type="entry name" value="PROTEIN TRICHOME BIREFRINGENCE-LIKE 38"/>
    <property type="match status" value="1"/>
</dbReference>
<protein>
    <submittedName>
        <fullName evidence="2">Protein trichome birefringence-like 38</fullName>
    </submittedName>
</protein>
<comment type="caution">
    <text evidence="2">The sequence shown here is derived from an EMBL/GenBank/DDBJ whole genome shotgun (WGS) entry which is preliminary data.</text>
</comment>
<feature type="domain" description="Trichome birefringence-like N-terminal" evidence="1">
    <location>
        <begin position="33"/>
        <end position="85"/>
    </location>
</feature>
<evidence type="ECO:0000259" key="1">
    <source>
        <dbReference type="Pfam" id="PF14416"/>
    </source>
</evidence>
<dbReference type="GO" id="GO:0005794">
    <property type="term" value="C:Golgi apparatus"/>
    <property type="evidence" value="ECO:0007669"/>
    <property type="project" value="TreeGrafter"/>
</dbReference>
<dbReference type="Proteomes" id="UP000237347">
    <property type="component" value="Unassembled WGS sequence"/>
</dbReference>
<dbReference type="InterPro" id="IPR025846">
    <property type="entry name" value="TBL_N"/>
</dbReference>
<sequence>LLSDFFFSCLCVANSEQYHSNNLKLRKQSQVTSCNVYEGTWVFDNSYPPYNSSNCPKLRKEFDCQQYGRPDRLYLKYRWQPKQCDIPRHCFSLCSVCFSLL</sequence>
<proteinExistence type="predicted"/>
<evidence type="ECO:0000313" key="2">
    <source>
        <dbReference type="EMBL" id="KAK7814307.1"/>
    </source>
</evidence>
<name>A0AAW0IJ23_QUESU</name>
<organism evidence="2 3">
    <name type="scientific">Quercus suber</name>
    <name type="common">Cork oak</name>
    <dbReference type="NCBI Taxonomy" id="58331"/>
    <lineage>
        <taxon>Eukaryota</taxon>
        <taxon>Viridiplantae</taxon>
        <taxon>Streptophyta</taxon>
        <taxon>Embryophyta</taxon>
        <taxon>Tracheophyta</taxon>
        <taxon>Spermatophyta</taxon>
        <taxon>Magnoliopsida</taxon>
        <taxon>eudicotyledons</taxon>
        <taxon>Gunneridae</taxon>
        <taxon>Pentapetalae</taxon>
        <taxon>rosids</taxon>
        <taxon>fabids</taxon>
        <taxon>Fagales</taxon>
        <taxon>Fagaceae</taxon>
        <taxon>Quercus</taxon>
    </lineage>
</organism>
<evidence type="ECO:0000313" key="3">
    <source>
        <dbReference type="Proteomes" id="UP000237347"/>
    </source>
</evidence>
<dbReference type="EMBL" id="PKMF04001115">
    <property type="protein sequence ID" value="KAK7814307.1"/>
    <property type="molecule type" value="Genomic_DNA"/>
</dbReference>
<dbReference type="GO" id="GO:0016413">
    <property type="term" value="F:O-acetyltransferase activity"/>
    <property type="evidence" value="ECO:0007669"/>
    <property type="project" value="InterPro"/>
</dbReference>
<dbReference type="Pfam" id="PF14416">
    <property type="entry name" value="PMR5N"/>
    <property type="match status" value="1"/>
</dbReference>
<feature type="non-terminal residue" evidence="2">
    <location>
        <position position="1"/>
    </location>
</feature>